<dbReference type="CDD" id="cd00130">
    <property type="entry name" value="PAS"/>
    <property type="match status" value="1"/>
</dbReference>
<evidence type="ECO:0000256" key="1">
    <source>
        <dbReference type="ARBA" id="ARBA00022527"/>
    </source>
</evidence>
<dbReference type="Gene3D" id="3.30.450.20">
    <property type="entry name" value="PAS domain"/>
    <property type="match status" value="1"/>
</dbReference>
<feature type="region of interest" description="Disordered" evidence="2">
    <location>
        <begin position="1"/>
        <end position="24"/>
    </location>
</feature>
<dbReference type="EMBL" id="CADCUH010000130">
    <property type="protein sequence ID" value="CAA9350438.1"/>
    <property type="molecule type" value="Genomic_DNA"/>
</dbReference>
<keyword evidence="1" id="KW-0808">Transferase</keyword>
<sequence length="465" mass="50006">MALDDITSGSVVARQRLEPHPSSVSRARRLVTRALGDLGRDELADDAALAVSELVTNALVHAGTPMEVVVSRRRAEVVVEVLDDNPRLPFRRHHSELAGTGRGLHLVEQLTTAWGARERPPGKAVWFLLGGEPVTDTPTAGDSTDRGWDPDLHAGSDPDAELEALLAAFPDESPPPQHREVVLLDVPLLLHTAWQQQAESVLREYLLTRLTGDDDRVEAELETHASVHEAVVLLQEQLPAPERGIHPDELMASAVEPLVSAAQVAFPVPPGAVASFERLDAMLDAAMELADAGALLTPPTQPEVREFRRWLCREVRDQVAGTADPRAWSGHLEMTPVVTGAAPSWDSTDVVCSSQALVASGDTNSILAVSAPAARLLGYDSPDELTGRRLLDIIPERFHQAHLAGLTMHLFAGRTGLLGREVSVPALRRDGTELPIDLLVETVSLPGGRHVFIAEMKVAGPASPA</sequence>
<dbReference type="AlphaFoldDB" id="A0A6J4M5L1"/>
<dbReference type="PANTHER" id="PTHR35526:SF3">
    <property type="entry name" value="ANTI-SIGMA-F FACTOR RSBW"/>
    <property type="match status" value="1"/>
</dbReference>
<dbReference type="SUPFAM" id="SSF55874">
    <property type="entry name" value="ATPase domain of HSP90 chaperone/DNA topoisomerase II/histidine kinase"/>
    <property type="match status" value="1"/>
</dbReference>
<dbReference type="CDD" id="cd16936">
    <property type="entry name" value="HATPase_RsbW-like"/>
    <property type="match status" value="1"/>
</dbReference>
<reference evidence="4" key="1">
    <citation type="submission" date="2020-02" db="EMBL/GenBank/DDBJ databases">
        <authorList>
            <person name="Meier V. D."/>
        </authorList>
    </citation>
    <scope>NUCLEOTIDE SEQUENCE</scope>
    <source>
        <strain evidence="4">AVDCRST_MAG36</strain>
    </source>
</reference>
<dbReference type="InterPro" id="IPR050267">
    <property type="entry name" value="Anti-sigma-factor_SerPK"/>
</dbReference>
<dbReference type="InterPro" id="IPR003594">
    <property type="entry name" value="HATPase_dom"/>
</dbReference>
<dbReference type="InterPro" id="IPR000014">
    <property type="entry name" value="PAS"/>
</dbReference>
<dbReference type="Pfam" id="PF13581">
    <property type="entry name" value="HATPase_c_2"/>
    <property type="match status" value="1"/>
</dbReference>
<dbReference type="Gene3D" id="3.30.565.10">
    <property type="entry name" value="Histidine kinase-like ATPase, C-terminal domain"/>
    <property type="match status" value="1"/>
</dbReference>
<dbReference type="InterPro" id="IPR036890">
    <property type="entry name" value="HATPase_C_sf"/>
</dbReference>
<evidence type="ECO:0000259" key="3">
    <source>
        <dbReference type="Pfam" id="PF13581"/>
    </source>
</evidence>
<keyword evidence="1" id="KW-0418">Kinase</keyword>
<name>A0A6J4M5L1_9ACTN</name>
<dbReference type="PANTHER" id="PTHR35526">
    <property type="entry name" value="ANTI-SIGMA-F FACTOR RSBW-RELATED"/>
    <property type="match status" value="1"/>
</dbReference>
<dbReference type="GO" id="GO:0004674">
    <property type="term" value="F:protein serine/threonine kinase activity"/>
    <property type="evidence" value="ECO:0007669"/>
    <property type="project" value="UniProtKB-KW"/>
</dbReference>
<evidence type="ECO:0000256" key="2">
    <source>
        <dbReference type="SAM" id="MobiDB-lite"/>
    </source>
</evidence>
<keyword evidence="1" id="KW-0723">Serine/threonine-protein kinase</keyword>
<evidence type="ECO:0000313" key="4">
    <source>
        <dbReference type="EMBL" id="CAA9350438.1"/>
    </source>
</evidence>
<protein>
    <recommendedName>
        <fullName evidence="3">Histidine kinase/HSP90-like ATPase domain-containing protein</fullName>
    </recommendedName>
</protein>
<proteinExistence type="predicted"/>
<accession>A0A6J4M5L1</accession>
<dbReference type="InterPro" id="IPR035965">
    <property type="entry name" value="PAS-like_dom_sf"/>
</dbReference>
<dbReference type="NCBIfam" id="TIGR00229">
    <property type="entry name" value="sensory_box"/>
    <property type="match status" value="1"/>
</dbReference>
<organism evidence="4">
    <name type="scientific">uncultured Nocardioidaceae bacterium</name>
    <dbReference type="NCBI Taxonomy" id="253824"/>
    <lineage>
        <taxon>Bacteria</taxon>
        <taxon>Bacillati</taxon>
        <taxon>Actinomycetota</taxon>
        <taxon>Actinomycetes</taxon>
        <taxon>Propionibacteriales</taxon>
        <taxon>Nocardioidaceae</taxon>
        <taxon>environmental samples</taxon>
    </lineage>
</organism>
<feature type="domain" description="Histidine kinase/HSP90-like ATPase" evidence="3">
    <location>
        <begin position="19"/>
        <end position="127"/>
    </location>
</feature>
<gene>
    <name evidence="4" type="ORF">AVDCRST_MAG36-1924</name>
</gene>
<dbReference type="SUPFAM" id="SSF55785">
    <property type="entry name" value="PYP-like sensor domain (PAS domain)"/>
    <property type="match status" value="1"/>
</dbReference>